<comment type="caution">
    <text evidence="2">The sequence shown here is derived from an EMBL/GenBank/DDBJ whole genome shotgun (WGS) entry which is preliminary data.</text>
</comment>
<dbReference type="InterPro" id="IPR006531">
    <property type="entry name" value="Gp5/Vgr_OB"/>
</dbReference>
<organism evidence="2 3">
    <name type="scientific">Deinococcus carri</name>
    <dbReference type="NCBI Taxonomy" id="1211323"/>
    <lineage>
        <taxon>Bacteria</taxon>
        <taxon>Thermotogati</taxon>
        <taxon>Deinococcota</taxon>
        <taxon>Deinococci</taxon>
        <taxon>Deinococcales</taxon>
        <taxon>Deinococcaceae</taxon>
        <taxon>Deinococcus</taxon>
    </lineage>
</organism>
<dbReference type="SUPFAM" id="SSF69279">
    <property type="entry name" value="Phage tail proteins"/>
    <property type="match status" value="1"/>
</dbReference>
<dbReference type="NCBIfam" id="NF033848">
    <property type="entry name" value="VgrG_rel"/>
    <property type="match status" value="1"/>
</dbReference>
<sequence>MSGPSVNLRSAVPHFYVRINGDLATEAMQNIHDITIESSLHMPDVATLTLRDLTPLVAGQAAYRFTDDQKGTFVNGNPLTITIQVEEHRELNVFDGEIVEVETQLLQHGQRLVVRAFDRLHRLSRGTHTRTFQNVTDMDVVKKIAAELGLKAKVGPASFVHDYVLQSNQTNLDFLRERALKLGYLLFVDGTTLCCLPMESMGHAGDLDWGVNLLEFNPRVSSLGQASGTTLRSWDPQRKRAVVSAAGKGKGEPEVAAAGEEDLAAPYTLTGHVVRQEKLAELYAGGSADQRRQGLVEATGVAGGYPKMTAGMTVNLGGVSDRYAGEYTLSSVTHHFRTGDQQTSSGYTTEFTVSGGRAPDIAQTLAGGHKPKAQYGLVIGIVTNNEDPRNQGRVKVKFPWLSDKDESDWARIAAPGSGPGRGMQWIPEVDDEVLVGFELGDMHHPYVIGGLWNGVDAPPEPSRRVVKGGKTIRRVHYSRKGHKIVLDDSDDQPHILVEDMNGNIIRIDSKTNKLTIQMKGDVSIEAGGRMDLKARSGISIDGGAGAVDVRGSTIKLN</sequence>
<dbReference type="Gene3D" id="2.40.50.230">
    <property type="entry name" value="Gp5 N-terminal domain"/>
    <property type="match status" value="1"/>
</dbReference>
<name>A0ABP9WBQ4_9DEIO</name>
<dbReference type="RefSeq" id="WP_345467456.1">
    <property type="nucleotide sequence ID" value="NZ_BAABRP010000020.1"/>
</dbReference>
<dbReference type="SUPFAM" id="SSF69255">
    <property type="entry name" value="gp5 N-terminal domain-like"/>
    <property type="match status" value="1"/>
</dbReference>
<dbReference type="Pfam" id="PF04717">
    <property type="entry name" value="Phage_base_V"/>
    <property type="match status" value="1"/>
</dbReference>
<accession>A0ABP9WBQ4</accession>
<gene>
    <name evidence="2" type="ORF">Dcar01_03327</name>
</gene>
<dbReference type="InterPro" id="IPR037026">
    <property type="entry name" value="Vgr_OB-fold_dom_sf"/>
</dbReference>
<dbReference type="Proteomes" id="UP001401887">
    <property type="component" value="Unassembled WGS sequence"/>
</dbReference>
<dbReference type="Pfam" id="PF05954">
    <property type="entry name" value="Phage_GPD"/>
    <property type="match status" value="1"/>
</dbReference>
<dbReference type="EMBL" id="BAABRP010000020">
    <property type="protein sequence ID" value="GAA5514571.1"/>
    <property type="molecule type" value="Genomic_DNA"/>
</dbReference>
<protein>
    <recommendedName>
        <fullName evidence="1">Gp5/Type VI secretion system Vgr protein OB-fold domain-containing protein</fullName>
    </recommendedName>
</protein>
<keyword evidence="3" id="KW-1185">Reference proteome</keyword>
<evidence type="ECO:0000313" key="3">
    <source>
        <dbReference type="Proteomes" id="UP001401887"/>
    </source>
</evidence>
<dbReference type="InterPro" id="IPR047702">
    <property type="entry name" value="VgrG-rel"/>
</dbReference>
<proteinExistence type="predicted"/>
<feature type="domain" description="Gp5/Type VI secretion system Vgr protein OB-fold" evidence="1">
    <location>
        <begin position="379"/>
        <end position="452"/>
    </location>
</feature>
<evidence type="ECO:0000313" key="2">
    <source>
        <dbReference type="EMBL" id="GAA5514571.1"/>
    </source>
</evidence>
<reference evidence="2 3" key="1">
    <citation type="submission" date="2024-02" db="EMBL/GenBank/DDBJ databases">
        <title>Deinococcus carri NBRC 110142.</title>
        <authorList>
            <person name="Ichikawa N."/>
            <person name="Katano-Makiyama Y."/>
            <person name="Hidaka K."/>
        </authorList>
    </citation>
    <scope>NUCLEOTIDE SEQUENCE [LARGE SCALE GENOMIC DNA]</scope>
    <source>
        <strain evidence="2 3">NBRC 110142</strain>
    </source>
</reference>
<evidence type="ECO:0000259" key="1">
    <source>
        <dbReference type="Pfam" id="PF04717"/>
    </source>
</evidence>